<evidence type="ECO:0000256" key="6">
    <source>
        <dbReference type="PIRSR" id="PIRSR609118-1"/>
    </source>
</evidence>
<organism evidence="8">
    <name type="scientific">Fagus sylvatica</name>
    <name type="common">Beechnut</name>
    <dbReference type="NCBI Taxonomy" id="28930"/>
    <lineage>
        <taxon>Eukaryota</taxon>
        <taxon>Viridiplantae</taxon>
        <taxon>Streptophyta</taxon>
        <taxon>Embryophyta</taxon>
        <taxon>Tracheophyta</taxon>
        <taxon>Spermatophyta</taxon>
        <taxon>Magnoliopsida</taxon>
        <taxon>eudicotyledons</taxon>
        <taxon>Gunneridae</taxon>
        <taxon>Pentapetalae</taxon>
        <taxon>rosids</taxon>
        <taxon>fabids</taxon>
        <taxon>Fagales</taxon>
        <taxon>Fagaceae</taxon>
        <taxon>Fagus</taxon>
    </lineage>
</organism>
<feature type="binding site" evidence="6">
    <location>
        <position position="25"/>
    </location>
    <ligand>
        <name>Ca(2+)</name>
        <dbReference type="ChEBI" id="CHEBI:29108"/>
        <label>1</label>
    </ligand>
</feature>
<proteinExistence type="inferred from homology"/>
<protein>
    <recommendedName>
        <fullName evidence="7">Annexin</fullName>
    </recommendedName>
</protein>
<keyword evidence="3 6" id="KW-0106">Calcium</keyword>
<feature type="binding site" evidence="6">
    <location>
        <position position="67"/>
    </location>
    <ligand>
        <name>Ca(2+)</name>
        <dbReference type="ChEBI" id="CHEBI:29108"/>
        <label>1</label>
    </ligand>
</feature>
<dbReference type="FunFam" id="1.10.220.10:FF:000001">
    <property type="entry name" value="Annexin"/>
    <property type="match status" value="1"/>
</dbReference>
<dbReference type="GO" id="GO:0005737">
    <property type="term" value="C:cytoplasm"/>
    <property type="evidence" value="ECO:0007669"/>
    <property type="project" value="TreeGrafter"/>
</dbReference>
<dbReference type="PANTHER" id="PTHR10502">
    <property type="entry name" value="ANNEXIN"/>
    <property type="match status" value="1"/>
</dbReference>
<feature type="binding site" evidence="6">
    <location>
        <position position="27"/>
    </location>
    <ligand>
        <name>Ca(2+)</name>
        <dbReference type="ChEBI" id="CHEBI:29108"/>
        <label>1</label>
    </ligand>
</feature>
<dbReference type="SMART" id="SM00335">
    <property type="entry name" value="ANX"/>
    <property type="match status" value="4"/>
</dbReference>
<feature type="binding site" evidence="6">
    <location>
        <position position="298"/>
    </location>
    <ligand>
        <name>Ca(2+)</name>
        <dbReference type="ChEBI" id="CHEBI:29108"/>
        <label>3</label>
    </ligand>
</feature>
<dbReference type="FunFam" id="1.10.220.10:FF:000006">
    <property type="entry name" value="Annexin"/>
    <property type="match status" value="1"/>
</dbReference>
<dbReference type="GO" id="GO:0005544">
    <property type="term" value="F:calcium-dependent phospholipid binding"/>
    <property type="evidence" value="ECO:0007669"/>
    <property type="project" value="UniProtKB-KW"/>
</dbReference>
<evidence type="ECO:0000256" key="5">
    <source>
        <dbReference type="ARBA" id="ARBA00023302"/>
    </source>
</evidence>
<feature type="binding site" evidence="6">
    <location>
        <position position="297"/>
    </location>
    <ligand>
        <name>Ca(2+)</name>
        <dbReference type="ChEBI" id="CHEBI:29108"/>
        <label>2</label>
    </ligand>
</feature>
<dbReference type="GO" id="GO:0009651">
    <property type="term" value="P:response to salt stress"/>
    <property type="evidence" value="ECO:0007669"/>
    <property type="project" value="TreeGrafter"/>
</dbReference>
<reference evidence="8" key="1">
    <citation type="submission" date="2018-02" db="EMBL/GenBank/DDBJ databases">
        <authorList>
            <person name="Cohen D.B."/>
            <person name="Kent A.D."/>
        </authorList>
    </citation>
    <scope>NUCLEOTIDE SEQUENCE</scope>
</reference>
<evidence type="ECO:0000256" key="2">
    <source>
        <dbReference type="ARBA" id="ARBA00022737"/>
    </source>
</evidence>
<accession>A0A2N9EXR6</accession>
<name>A0A2N9EXR6_FAGSY</name>
<dbReference type="PRINTS" id="PR01814">
    <property type="entry name" value="ANNEXINPLANT"/>
</dbReference>
<dbReference type="Pfam" id="PF00191">
    <property type="entry name" value="Annexin"/>
    <property type="match status" value="4"/>
</dbReference>
<dbReference type="PANTHER" id="PTHR10502:SF193">
    <property type="entry name" value="ANNEXIN D8"/>
    <property type="match status" value="1"/>
</dbReference>
<dbReference type="InterPro" id="IPR018502">
    <property type="entry name" value="Annexin_repeat"/>
</dbReference>
<dbReference type="InterPro" id="IPR009118">
    <property type="entry name" value="AnnexinD_plant"/>
</dbReference>
<comment type="similarity">
    <text evidence="7">Belongs to the annexin family.</text>
</comment>
<sequence length="315" mass="36013">MATIIAPKEFSPIQDAENIKKACQGWGTDEGALISILGHRNANQRKLIGLAYEEIYQEDLIQQLKSELSGDFERAICHWTLDPADRDAVLTNEALKKDVPDYRLIIEIACIRSPEELLAVRRAYRYRYKHSIEEDVASHTTGDIRKLLAAVVSAYRYDGYEFDTQMADSEADILREEIQEKAFNHEEFIRILSTRSKAQLKATFNRYRDIHGTSITKGLLSDPADNYLAALRTTIRCIRDPQKYYAKVLRNAISTVGTDEDALSRVIISRAERDLKDIKEIYFKRNNITLENVIDRDTSGDYKAFLLALLGNDEV</sequence>
<dbReference type="PRINTS" id="PR00196">
    <property type="entry name" value="ANNEXIN"/>
</dbReference>
<dbReference type="InterPro" id="IPR001464">
    <property type="entry name" value="Annexin"/>
</dbReference>
<feature type="binding site" evidence="6">
    <location>
        <position position="257"/>
    </location>
    <ligand>
        <name>Ca(2+)</name>
        <dbReference type="ChEBI" id="CHEBI:29108"/>
        <label>2</label>
    </ligand>
</feature>
<dbReference type="PROSITE" id="PS51897">
    <property type="entry name" value="ANNEXIN_2"/>
    <property type="match status" value="4"/>
</dbReference>
<keyword evidence="4 7" id="KW-0041">Annexin</keyword>
<evidence type="ECO:0000256" key="3">
    <source>
        <dbReference type="ARBA" id="ARBA00022837"/>
    </source>
</evidence>
<keyword evidence="2 7" id="KW-0677">Repeat</keyword>
<keyword evidence="1 6" id="KW-0479">Metal-binding</keyword>
<evidence type="ECO:0000313" key="8">
    <source>
        <dbReference type="EMBL" id="SPC79540.1"/>
    </source>
</evidence>
<dbReference type="FunFam" id="1.10.220.10:FF:000009">
    <property type="entry name" value="Annexin"/>
    <property type="match status" value="1"/>
</dbReference>
<comment type="domain">
    <text evidence="7">A pair of annexin repeats may form one binding site for calcium and phospholipid.</text>
</comment>
<evidence type="ECO:0000256" key="7">
    <source>
        <dbReference type="RuleBase" id="RU003540"/>
    </source>
</evidence>
<dbReference type="SUPFAM" id="SSF47874">
    <property type="entry name" value="Annexin"/>
    <property type="match status" value="1"/>
</dbReference>
<dbReference type="GO" id="GO:0001786">
    <property type="term" value="F:phosphatidylserine binding"/>
    <property type="evidence" value="ECO:0007669"/>
    <property type="project" value="TreeGrafter"/>
</dbReference>
<keyword evidence="5 7" id="KW-0111">Calcium/phospholipid-binding</keyword>
<dbReference type="PROSITE" id="PS00223">
    <property type="entry name" value="ANNEXIN_1"/>
    <property type="match status" value="1"/>
</dbReference>
<feature type="binding site" evidence="6">
    <location>
        <position position="253"/>
    </location>
    <ligand>
        <name>Ca(2+)</name>
        <dbReference type="ChEBI" id="CHEBI:29108"/>
        <label>2</label>
    </ligand>
</feature>
<dbReference type="GO" id="GO:0005509">
    <property type="term" value="F:calcium ion binding"/>
    <property type="evidence" value="ECO:0007669"/>
    <property type="project" value="InterPro"/>
</dbReference>
<dbReference type="InterPro" id="IPR018252">
    <property type="entry name" value="Annexin_repeat_CS"/>
</dbReference>
<dbReference type="GO" id="GO:0009414">
    <property type="term" value="P:response to water deprivation"/>
    <property type="evidence" value="ECO:0007669"/>
    <property type="project" value="TreeGrafter"/>
</dbReference>
<dbReference type="InterPro" id="IPR037104">
    <property type="entry name" value="Annexin_sf"/>
</dbReference>
<evidence type="ECO:0000256" key="1">
    <source>
        <dbReference type="ARBA" id="ARBA00022723"/>
    </source>
</evidence>
<dbReference type="FunFam" id="1.10.220.10:FF:000008">
    <property type="entry name" value="Annexin"/>
    <property type="match status" value="1"/>
</dbReference>
<evidence type="ECO:0000256" key="4">
    <source>
        <dbReference type="ARBA" id="ARBA00023216"/>
    </source>
</evidence>
<dbReference type="GO" id="GO:0009408">
    <property type="term" value="P:response to heat"/>
    <property type="evidence" value="ECO:0007669"/>
    <property type="project" value="TreeGrafter"/>
</dbReference>
<dbReference type="EMBL" id="OIVN01000395">
    <property type="protein sequence ID" value="SPC79540.1"/>
    <property type="molecule type" value="Genomic_DNA"/>
</dbReference>
<dbReference type="AlphaFoldDB" id="A0A2N9EXR6"/>
<gene>
    <name evidence="8" type="ORF">FSB_LOCUS7422</name>
</gene>
<dbReference type="Gene3D" id="1.10.220.10">
    <property type="entry name" value="Annexin"/>
    <property type="match status" value="4"/>
</dbReference>
<dbReference type="GO" id="GO:0009409">
    <property type="term" value="P:response to cold"/>
    <property type="evidence" value="ECO:0007669"/>
    <property type="project" value="TreeGrafter"/>
</dbReference>
<dbReference type="GO" id="GO:0005886">
    <property type="term" value="C:plasma membrane"/>
    <property type="evidence" value="ECO:0007669"/>
    <property type="project" value="TreeGrafter"/>
</dbReference>